<dbReference type="KEGG" id="eth:CK496_06975"/>
<keyword evidence="1" id="KW-0732">Signal</keyword>
<dbReference type="Proteomes" id="UP000321361">
    <property type="component" value="Unassembled WGS sequence"/>
</dbReference>
<dbReference type="OrthoDB" id="2186474at2"/>
<evidence type="ECO:0000313" key="3">
    <source>
        <dbReference type="EMBL" id="OAQ56501.1"/>
    </source>
</evidence>
<name>A0A179ETG9_ENTTH</name>
<feature type="chain" id="PRO_5044057475" description="WxL domain-containing protein" evidence="1">
    <location>
        <begin position="20"/>
        <end position="203"/>
    </location>
</feature>
<sequence>MIKKLLVSTLILGGVVAFAPTNVSAWTSGDIDPSDTPQVVDGVETGDVAVNGWIGEWDETDPGSPTDPEDPSTINVTIPTKVLYANSVDGQGAPTASIISPIYKIENNSTTTKLSIAVANFASKNAVDVKQDLSIKASNGAEVALHKKTGQMLSKKTYLTSLGTDAVDTFTFVGSVDPSYFPASGDAALRPEYQMGLHFTAIK</sequence>
<organism evidence="3 4">
    <name type="scientific">Enterococcus thailandicus</name>
    <dbReference type="NCBI Taxonomy" id="417368"/>
    <lineage>
        <taxon>Bacteria</taxon>
        <taxon>Bacillati</taxon>
        <taxon>Bacillota</taxon>
        <taxon>Bacilli</taxon>
        <taxon>Lactobacillales</taxon>
        <taxon>Enterococcaceae</taxon>
        <taxon>Enterococcus</taxon>
    </lineage>
</organism>
<dbReference type="Proteomes" id="UP000078516">
    <property type="component" value="Unassembled WGS sequence"/>
</dbReference>
<protein>
    <recommendedName>
        <fullName evidence="6">WxL domain-containing protein</fullName>
    </recommendedName>
</protein>
<reference evidence="2 5" key="2">
    <citation type="submission" date="2019-07" db="EMBL/GenBank/DDBJ databases">
        <title>Whole genome shotgun sequence of Enterococcus thailandicus NBRC 101867.</title>
        <authorList>
            <person name="Hosoyama A."/>
            <person name="Uohara A."/>
            <person name="Ohji S."/>
            <person name="Ichikawa N."/>
        </authorList>
    </citation>
    <scope>NUCLEOTIDE SEQUENCE [LARGE SCALE GENOMIC DNA]</scope>
    <source>
        <strain evidence="2 5">NBRC 101867</strain>
    </source>
</reference>
<proteinExistence type="predicted"/>
<dbReference type="EMBL" id="LWMN01000010">
    <property type="protein sequence ID" value="OAQ56501.1"/>
    <property type="molecule type" value="Genomic_DNA"/>
</dbReference>
<dbReference type="RefSeq" id="WP_067482229.1">
    <property type="nucleotide sequence ID" value="NZ_BJUG01000002.1"/>
</dbReference>
<keyword evidence="4" id="KW-1185">Reference proteome</keyword>
<evidence type="ECO:0000313" key="5">
    <source>
        <dbReference type="Proteomes" id="UP000321361"/>
    </source>
</evidence>
<dbReference type="EMBL" id="BJUG01000002">
    <property type="protein sequence ID" value="GEK36141.1"/>
    <property type="molecule type" value="Genomic_DNA"/>
</dbReference>
<evidence type="ECO:0000313" key="2">
    <source>
        <dbReference type="EMBL" id="GEK36141.1"/>
    </source>
</evidence>
<comment type="caution">
    <text evidence="3">The sequence shown here is derived from an EMBL/GenBank/DDBJ whole genome shotgun (WGS) entry which is preliminary data.</text>
</comment>
<accession>A0A179ETG9</accession>
<evidence type="ECO:0000313" key="4">
    <source>
        <dbReference type="Proteomes" id="UP000078516"/>
    </source>
</evidence>
<gene>
    <name evidence="3" type="ORF">A6E74_03565</name>
    <name evidence="2" type="ORF">ETH01_04280</name>
</gene>
<reference evidence="3 4" key="1">
    <citation type="submission" date="2016-04" db="EMBL/GenBank/DDBJ databases">
        <title>Draft genome of an Enterococcus thailandicus strain isolated from bovine feces.</title>
        <authorList>
            <person name="Beukers A.G."/>
            <person name="Zaheer R."/>
            <person name="Goji N."/>
            <person name="Cook S.R."/>
            <person name="Amoako K."/>
            <person name="Chaves A.V."/>
            <person name="Ward M.P."/>
            <person name="Mcallister T.A."/>
        </authorList>
    </citation>
    <scope>NUCLEOTIDE SEQUENCE [LARGE SCALE GENOMIC DNA]</scope>
    <source>
        <strain evidence="3 4">F0711D 46</strain>
    </source>
</reference>
<feature type="signal peptide" evidence="1">
    <location>
        <begin position="1"/>
        <end position="19"/>
    </location>
</feature>
<dbReference type="GeneID" id="77487381"/>
<dbReference type="PATRIC" id="fig|417368.6.peg.321"/>
<dbReference type="AlphaFoldDB" id="A0A179ETG9"/>
<evidence type="ECO:0000256" key="1">
    <source>
        <dbReference type="SAM" id="SignalP"/>
    </source>
</evidence>
<evidence type="ECO:0008006" key="6">
    <source>
        <dbReference type="Google" id="ProtNLM"/>
    </source>
</evidence>